<accession>A0A9W8A8D5</accession>
<comment type="subunit">
    <text evidence="2">Interacts with KAR2.</text>
</comment>
<dbReference type="OrthoDB" id="448649at2759"/>
<feature type="chain" id="PRO_5040834061" description="Nucleotide exchange factor SIL1" evidence="9">
    <location>
        <begin position="20"/>
        <end position="359"/>
    </location>
</feature>
<evidence type="ECO:0000313" key="10">
    <source>
        <dbReference type="EMBL" id="KAJ1921263.1"/>
    </source>
</evidence>
<evidence type="ECO:0000256" key="4">
    <source>
        <dbReference type="ARBA" id="ARBA00022448"/>
    </source>
</evidence>
<evidence type="ECO:0000256" key="7">
    <source>
        <dbReference type="ARBA" id="ARBA00022927"/>
    </source>
</evidence>
<dbReference type="AlphaFoldDB" id="A0A9W8A8D5"/>
<evidence type="ECO:0000256" key="8">
    <source>
        <dbReference type="ARBA" id="ARBA00023010"/>
    </source>
</evidence>
<dbReference type="GO" id="GO:0015031">
    <property type="term" value="P:protein transport"/>
    <property type="evidence" value="ECO:0007669"/>
    <property type="project" value="UniProtKB-KW"/>
</dbReference>
<dbReference type="Proteomes" id="UP001150538">
    <property type="component" value="Unassembled WGS sequence"/>
</dbReference>
<dbReference type="Pfam" id="PF16782">
    <property type="entry name" value="SIL1"/>
    <property type="match status" value="1"/>
</dbReference>
<protein>
    <recommendedName>
        <fullName evidence="3">Nucleotide exchange factor SIL1</fullName>
    </recommendedName>
</protein>
<evidence type="ECO:0000256" key="9">
    <source>
        <dbReference type="SAM" id="SignalP"/>
    </source>
</evidence>
<comment type="similarity">
    <text evidence="1">Belongs to the SIL1 family.</text>
</comment>
<dbReference type="InterPro" id="IPR031884">
    <property type="entry name" value="Sil1_fungi"/>
</dbReference>
<organism evidence="10 11">
    <name type="scientific">Mycoemilia scoparia</name>
    <dbReference type="NCBI Taxonomy" id="417184"/>
    <lineage>
        <taxon>Eukaryota</taxon>
        <taxon>Fungi</taxon>
        <taxon>Fungi incertae sedis</taxon>
        <taxon>Zoopagomycota</taxon>
        <taxon>Kickxellomycotina</taxon>
        <taxon>Kickxellomycetes</taxon>
        <taxon>Kickxellales</taxon>
        <taxon>Kickxellaceae</taxon>
        <taxon>Mycoemilia</taxon>
    </lineage>
</organism>
<evidence type="ECO:0000256" key="1">
    <source>
        <dbReference type="ARBA" id="ARBA00010588"/>
    </source>
</evidence>
<keyword evidence="5 9" id="KW-0732">Signal</keyword>
<reference evidence="10" key="1">
    <citation type="submission" date="2022-07" db="EMBL/GenBank/DDBJ databases">
        <title>Phylogenomic reconstructions and comparative analyses of Kickxellomycotina fungi.</title>
        <authorList>
            <person name="Reynolds N.K."/>
            <person name="Stajich J.E."/>
            <person name="Barry K."/>
            <person name="Grigoriev I.V."/>
            <person name="Crous P."/>
            <person name="Smith M.E."/>
        </authorList>
    </citation>
    <scope>NUCLEOTIDE SEQUENCE</scope>
    <source>
        <strain evidence="10">NBRC 100468</strain>
    </source>
</reference>
<dbReference type="SUPFAM" id="SSF48371">
    <property type="entry name" value="ARM repeat"/>
    <property type="match status" value="1"/>
</dbReference>
<evidence type="ECO:0000256" key="3">
    <source>
        <dbReference type="ARBA" id="ARBA00015352"/>
    </source>
</evidence>
<keyword evidence="7" id="KW-0653">Protein transport</keyword>
<dbReference type="InterPro" id="IPR016024">
    <property type="entry name" value="ARM-type_fold"/>
</dbReference>
<feature type="signal peptide" evidence="9">
    <location>
        <begin position="1"/>
        <end position="19"/>
    </location>
</feature>
<keyword evidence="4" id="KW-0813">Transport</keyword>
<keyword evidence="8" id="KW-0811">Translocation</keyword>
<evidence type="ECO:0000256" key="2">
    <source>
        <dbReference type="ARBA" id="ARBA00011799"/>
    </source>
</evidence>
<proteinExistence type="inferred from homology"/>
<evidence type="ECO:0000256" key="6">
    <source>
        <dbReference type="ARBA" id="ARBA00022824"/>
    </source>
</evidence>
<dbReference type="EMBL" id="JANBPU010000006">
    <property type="protein sequence ID" value="KAJ1921263.1"/>
    <property type="molecule type" value="Genomic_DNA"/>
</dbReference>
<evidence type="ECO:0000313" key="11">
    <source>
        <dbReference type="Proteomes" id="UP001150538"/>
    </source>
</evidence>
<dbReference type="GO" id="GO:0000774">
    <property type="term" value="F:adenyl-nucleotide exchange factor activity"/>
    <property type="evidence" value="ECO:0007669"/>
    <property type="project" value="InterPro"/>
</dbReference>
<sequence>MLLIKLLTASIFSLKYATAFYANGHKLGVIDKFQLDTYNSTTDELDVFQATNEFRLVKEGQHIPPGLHVKIDMQTGQRWAKLVDTNEQGNYHNELVIKDDDIIEHNEAREAPKLTQPEKEEIYVPSDYRIAVEELNSFIKEVADGDVSKSDVSEKLSEKLEEFEDWVHDIKAGYTVSQNREFLGHLLDLSTLTKSWPKESSVLAARIIGSAFQNNPYVHDSDVDASIIPRFLEQLESESDQRLASAYIYAISSLVRANTALHKEFQELQGISLLRSIFGKNWAVDRKIINLVVDFFDPSKTYSGEAVLSPRDKDDVRSWCAELNNRRSEEDLARSTKPEFILEALENLKTNYPHECTFD</sequence>
<dbReference type="GO" id="GO:0005783">
    <property type="term" value="C:endoplasmic reticulum"/>
    <property type="evidence" value="ECO:0007669"/>
    <property type="project" value="InterPro"/>
</dbReference>
<dbReference type="Gene3D" id="1.25.10.10">
    <property type="entry name" value="Leucine-rich Repeat Variant"/>
    <property type="match status" value="1"/>
</dbReference>
<dbReference type="PANTHER" id="PTHR19316">
    <property type="entry name" value="PROTEIN FOLDING REGULATOR"/>
    <property type="match status" value="1"/>
</dbReference>
<keyword evidence="6" id="KW-0256">Endoplasmic reticulum</keyword>
<evidence type="ECO:0000256" key="5">
    <source>
        <dbReference type="ARBA" id="ARBA00022729"/>
    </source>
</evidence>
<gene>
    <name evidence="10" type="primary">SIL1</name>
    <name evidence="10" type="ORF">H4219_000864</name>
</gene>
<comment type="caution">
    <text evidence="10">The sequence shown here is derived from an EMBL/GenBank/DDBJ whole genome shotgun (WGS) entry which is preliminary data.</text>
</comment>
<name>A0A9W8A8D5_9FUNG</name>
<dbReference type="PANTHER" id="PTHR19316:SF18">
    <property type="entry name" value="HSP70-BINDING PROTEIN 1"/>
    <property type="match status" value="1"/>
</dbReference>
<dbReference type="InterPro" id="IPR050693">
    <property type="entry name" value="Hsp70_NEF-Inhibitors"/>
</dbReference>
<keyword evidence="11" id="KW-1185">Reference proteome</keyword>
<dbReference type="InterPro" id="IPR011989">
    <property type="entry name" value="ARM-like"/>
</dbReference>